<keyword evidence="2" id="KW-1185">Reference proteome</keyword>
<evidence type="ECO:0000313" key="1">
    <source>
        <dbReference type="EMBL" id="MBH8574934.1"/>
    </source>
</evidence>
<name>A0A8J7I2R2_9NOST</name>
<dbReference type="AlphaFoldDB" id="A0A8J7I2R2"/>
<reference evidence="1 2" key="1">
    <citation type="journal article" date="2021" name="Int. J. Syst. Evol. Microbiol.">
        <title>Amazonocrinis nigriterrae gen. nov., sp. nov., Atlanticothrix silvestris gen. nov., sp. nov. and Dendronalium phyllosphericum gen. nov., sp. nov., nostocacean cyanobacteria from Brazilian environments.</title>
        <authorList>
            <person name="Alvarenga D.O."/>
            <person name="Andreote A.P.D."/>
            <person name="Branco L.H.Z."/>
            <person name="Delbaje E."/>
            <person name="Cruz R.B."/>
            <person name="Varani A.M."/>
            <person name="Fiore M.F."/>
        </authorList>
    </citation>
    <scope>NUCLEOTIDE SEQUENCE [LARGE SCALE GENOMIC DNA]</scope>
    <source>
        <strain evidence="1 2">CENA369</strain>
    </source>
</reference>
<sequence>MSTVLFLVKAFMYDRDERLCQLIATVCQHPDGSRAWRKAMSRLLILIQGLPEFRKYSSIDCPDYFLDALNQTLEWFSQNVRNFQPRTSSVGDDLIRWIKNYLYWRIKDLNSPSLPVRKKSHLSLNESILDADGEITTWLERVSEQGQLLGTPANPYILSGLEIYLESLQQQSQQSLVSNIALYIEQDPDKQLQNCYPRKHPECNCQVLSQRLLFIFKNPPDTLADIARENQINYQTLVSHWKLKAIPLLQEVAIKLGYESN</sequence>
<protein>
    <submittedName>
        <fullName evidence="1">Uncharacterized protein</fullName>
    </submittedName>
</protein>
<dbReference type="Proteomes" id="UP000662314">
    <property type="component" value="Unassembled WGS sequence"/>
</dbReference>
<organism evidence="1 2">
    <name type="scientific">Dendronalium phyllosphericum CENA369</name>
    <dbReference type="NCBI Taxonomy" id="1725256"/>
    <lineage>
        <taxon>Bacteria</taxon>
        <taxon>Bacillati</taxon>
        <taxon>Cyanobacteriota</taxon>
        <taxon>Cyanophyceae</taxon>
        <taxon>Nostocales</taxon>
        <taxon>Nostocaceae</taxon>
        <taxon>Dendronalium</taxon>
        <taxon>Dendronalium phyllosphericum</taxon>
    </lineage>
</organism>
<proteinExistence type="predicted"/>
<dbReference type="EMBL" id="JAECZA010000091">
    <property type="protein sequence ID" value="MBH8574934.1"/>
    <property type="molecule type" value="Genomic_DNA"/>
</dbReference>
<evidence type="ECO:0000313" key="2">
    <source>
        <dbReference type="Proteomes" id="UP000662314"/>
    </source>
</evidence>
<gene>
    <name evidence="1" type="ORF">I8752_18300</name>
</gene>
<comment type="caution">
    <text evidence="1">The sequence shown here is derived from an EMBL/GenBank/DDBJ whole genome shotgun (WGS) entry which is preliminary data.</text>
</comment>
<dbReference type="RefSeq" id="WP_214433736.1">
    <property type="nucleotide sequence ID" value="NZ_CAWPUQ010000330.1"/>
</dbReference>
<accession>A0A8J7I2R2</accession>